<keyword evidence="3 8" id="KW-0396">Initiation factor</keyword>
<dbReference type="FunFam" id="2.40.30.10:FF:000008">
    <property type="entry name" value="Translation initiation factor IF-2"/>
    <property type="match status" value="1"/>
</dbReference>
<accession>A0A7C0VA93</accession>
<dbReference type="Gene3D" id="3.40.50.300">
    <property type="entry name" value="P-loop containing nucleotide triphosphate hydrolases"/>
    <property type="match status" value="1"/>
</dbReference>
<dbReference type="InterPro" id="IPR006847">
    <property type="entry name" value="IF2_N"/>
</dbReference>
<evidence type="ECO:0000256" key="1">
    <source>
        <dbReference type="ARBA" id="ARBA00007733"/>
    </source>
</evidence>
<evidence type="ECO:0000256" key="3">
    <source>
        <dbReference type="ARBA" id="ARBA00022540"/>
    </source>
</evidence>
<dbReference type="InterPro" id="IPR009000">
    <property type="entry name" value="Transl_B-barrel_sf"/>
</dbReference>
<reference evidence="11" key="1">
    <citation type="journal article" date="2020" name="mSystems">
        <title>Genome- and Community-Level Interaction Insights into Carbon Utilization and Element Cycling Functions of Hydrothermarchaeota in Hydrothermal Sediment.</title>
        <authorList>
            <person name="Zhou Z."/>
            <person name="Liu Y."/>
            <person name="Xu W."/>
            <person name="Pan J."/>
            <person name="Luo Z.H."/>
            <person name="Li M."/>
        </authorList>
    </citation>
    <scope>NUCLEOTIDE SEQUENCE [LARGE SCALE GENOMIC DNA]</scope>
    <source>
        <strain evidence="11">HyVt-102</strain>
    </source>
</reference>
<dbReference type="GO" id="GO:0005525">
    <property type="term" value="F:GTP binding"/>
    <property type="evidence" value="ECO:0007669"/>
    <property type="project" value="UniProtKB-KW"/>
</dbReference>
<dbReference type="Gene3D" id="3.40.50.10050">
    <property type="entry name" value="Translation initiation factor IF- 2, domain 3"/>
    <property type="match status" value="1"/>
</dbReference>
<feature type="binding site" evidence="8">
    <location>
        <begin position="271"/>
        <end position="275"/>
    </location>
    <ligand>
        <name>GTP</name>
        <dbReference type="ChEBI" id="CHEBI:37565"/>
    </ligand>
</feature>
<dbReference type="PROSITE" id="PS01176">
    <property type="entry name" value="IF2"/>
    <property type="match status" value="1"/>
</dbReference>
<comment type="caution">
    <text evidence="11">The sequence shown here is derived from an EMBL/GenBank/DDBJ whole genome shotgun (WGS) entry which is preliminary data.</text>
</comment>
<comment type="similarity">
    <text evidence="1 8 9">Belongs to the TRAFAC class translation factor GTPase superfamily. Classic translation factor GTPase family. IF-2 subfamily.</text>
</comment>
<dbReference type="InterPro" id="IPR005225">
    <property type="entry name" value="Small_GTP-bd"/>
</dbReference>
<evidence type="ECO:0000256" key="5">
    <source>
        <dbReference type="ARBA" id="ARBA00022917"/>
    </source>
</evidence>
<dbReference type="FunFam" id="3.40.50.300:FF:000019">
    <property type="entry name" value="Translation initiation factor IF-2"/>
    <property type="match status" value="1"/>
</dbReference>
<dbReference type="SUPFAM" id="SSF52540">
    <property type="entry name" value="P-loop containing nucleoside triphosphate hydrolases"/>
    <property type="match status" value="1"/>
</dbReference>
<evidence type="ECO:0000259" key="10">
    <source>
        <dbReference type="PROSITE" id="PS51722"/>
    </source>
</evidence>
<dbReference type="Pfam" id="PF04760">
    <property type="entry name" value="IF2_N"/>
    <property type="match status" value="2"/>
</dbReference>
<evidence type="ECO:0000256" key="6">
    <source>
        <dbReference type="ARBA" id="ARBA00023134"/>
    </source>
</evidence>
<dbReference type="AlphaFoldDB" id="A0A7C0VA93"/>
<proteinExistence type="inferred from homology"/>
<evidence type="ECO:0000256" key="8">
    <source>
        <dbReference type="HAMAP-Rule" id="MF_00100"/>
    </source>
</evidence>
<dbReference type="NCBIfam" id="TIGR00231">
    <property type="entry name" value="small_GTP"/>
    <property type="match status" value="1"/>
</dbReference>
<dbReference type="InterPro" id="IPR000178">
    <property type="entry name" value="TF_IF2_bacterial-like"/>
</dbReference>
<feature type="domain" description="Tr-type G" evidence="10">
    <location>
        <begin position="216"/>
        <end position="385"/>
    </location>
</feature>
<dbReference type="GO" id="GO:0003924">
    <property type="term" value="F:GTPase activity"/>
    <property type="evidence" value="ECO:0007669"/>
    <property type="project" value="UniProtKB-UniRule"/>
</dbReference>
<dbReference type="InterPro" id="IPR027417">
    <property type="entry name" value="P-loop_NTPase"/>
</dbReference>
<evidence type="ECO:0000256" key="9">
    <source>
        <dbReference type="RuleBase" id="RU000644"/>
    </source>
</evidence>
<keyword evidence="6 8" id="KW-0342">GTP-binding</keyword>
<keyword evidence="5 8" id="KW-0648">Protein biosynthesis</keyword>
<dbReference type="InterPro" id="IPR015760">
    <property type="entry name" value="TIF_IF2"/>
</dbReference>
<comment type="subcellular location">
    <subcellularLocation>
        <location evidence="8">Cytoplasm</location>
    </subcellularLocation>
</comment>
<evidence type="ECO:0000256" key="4">
    <source>
        <dbReference type="ARBA" id="ARBA00022741"/>
    </source>
</evidence>
<dbReference type="Pfam" id="PF11987">
    <property type="entry name" value="IF-2"/>
    <property type="match status" value="1"/>
</dbReference>
<dbReference type="FunFam" id="3.40.50.10050:FF:000001">
    <property type="entry name" value="Translation initiation factor IF-2"/>
    <property type="match status" value="1"/>
</dbReference>
<dbReference type="InterPro" id="IPR000795">
    <property type="entry name" value="T_Tr_GTP-bd_dom"/>
</dbReference>
<dbReference type="InterPro" id="IPR023115">
    <property type="entry name" value="TIF_IF2_dom3"/>
</dbReference>
<dbReference type="PANTHER" id="PTHR43381:SF5">
    <property type="entry name" value="TR-TYPE G DOMAIN-CONTAINING PROTEIN"/>
    <property type="match status" value="1"/>
</dbReference>
<dbReference type="SUPFAM" id="SSF50447">
    <property type="entry name" value="Translation proteins"/>
    <property type="match status" value="2"/>
</dbReference>
<dbReference type="InterPro" id="IPR036925">
    <property type="entry name" value="TIF_IF2_dom3_sf"/>
</dbReference>
<dbReference type="FunFam" id="2.40.30.10:FF:000054">
    <property type="entry name" value="Translation initiation factor IF-2"/>
    <property type="match status" value="1"/>
</dbReference>
<feature type="binding site" evidence="8">
    <location>
        <begin position="325"/>
        <end position="328"/>
    </location>
    <ligand>
        <name>GTP</name>
        <dbReference type="ChEBI" id="CHEBI:37565"/>
    </ligand>
</feature>
<evidence type="ECO:0000256" key="7">
    <source>
        <dbReference type="ARBA" id="ARBA00025162"/>
    </source>
</evidence>
<comment type="function">
    <text evidence="7 8 9">One of the essential components for the initiation of protein synthesis. Protects formylmethionyl-tRNA from spontaneous hydrolysis and promotes its binding to the 30S ribosomal subunits. Also involved in the hydrolysis of GTP during the formation of the 70S ribosomal complex.</text>
</comment>
<dbReference type="CDD" id="cd03692">
    <property type="entry name" value="mtIF2_IVc"/>
    <property type="match status" value="1"/>
</dbReference>
<dbReference type="EMBL" id="DQWE01000162">
    <property type="protein sequence ID" value="HDI82816.1"/>
    <property type="molecule type" value="Genomic_DNA"/>
</dbReference>
<dbReference type="HAMAP" id="MF_00100_B">
    <property type="entry name" value="IF_2_B"/>
    <property type="match status" value="1"/>
</dbReference>
<dbReference type="Gene3D" id="2.40.30.10">
    <property type="entry name" value="Translation factors"/>
    <property type="match status" value="2"/>
</dbReference>
<name>A0A7C0VA93_UNCW3</name>
<dbReference type="GO" id="GO:0005829">
    <property type="term" value="C:cytosol"/>
    <property type="evidence" value="ECO:0007669"/>
    <property type="project" value="TreeGrafter"/>
</dbReference>
<dbReference type="SUPFAM" id="SSF52156">
    <property type="entry name" value="Initiation factor IF2/eIF5b, domain 3"/>
    <property type="match status" value="1"/>
</dbReference>
<keyword evidence="4 8" id="KW-0547">Nucleotide-binding</keyword>
<evidence type="ECO:0000256" key="2">
    <source>
        <dbReference type="ARBA" id="ARBA00020675"/>
    </source>
</evidence>
<dbReference type="NCBIfam" id="TIGR00487">
    <property type="entry name" value="IF-2"/>
    <property type="match status" value="1"/>
</dbReference>
<dbReference type="InterPro" id="IPR044145">
    <property type="entry name" value="IF2_II"/>
</dbReference>
<dbReference type="CDD" id="cd01887">
    <property type="entry name" value="IF2_eIF5B"/>
    <property type="match status" value="1"/>
</dbReference>
<dbReference type="Gene3D" id="1.10.10.2480">
    <property type="match status" value="1"/>
</dbReference>
<protein>
    <recommendedName>
        <fullName evidence="2 8">Translation initiation factor IF-2</fullName>
    </recommendedName>
</protein>
<organism evidence="11">
    <name type="scientific">candidate division WOR-3 bacterium</name>
    <dbReference type="NCBI Taxonomy" id="2052148"/>
    <lineage>
        <taxon>Bacteria</taxon>
        <taxon>Bacteria division WOR-3</taxon>
    </lineage>
</organism>
<sequence>MGKKRVYAVAKELNKDSKEVLDALRELGVKVKSNLSSIDDDAVAKLKKYFTEEKIEEKMEEPIPPVEEELEEEEVLEIYVEPEPKVAPPKKKKKKKKERKVDAALVEKRIKETRSILETGKRKKYKKKKKTGDVEVEEEVLKVPPFMTVSELAEILDVGPNDILMKCLELGLRATINQRLDFDTISLIAEEFGQKVEMHEEFEAEIEEGKYSDIREKPPVVTIMGHVDHGKTTLIDKIRLSDLVSKEKGRITQKIGAYHVNYSGKTITFIDTPGHEAFTAMRARGAKVTDIVVLVVAANDGVKPQTIEAIDHAKAAGVPIIVAINKIDLPDANPEKVKMQLADVGVIVQEYGGDVMSVNISALKGIGIDELLDTIILLAEDMDLKAPFEGPGEGYILEAKKSKGFGNVATVIVEKGRIKKGDPFIAGSTYGKVRVMIDEDKKIWSEVTPGIAVQISSFNDLPVVGDKLKVVKDEKTAKEIAEKRKAAQRIQEMSRKKQVSLEAIQEKLVKGEYVELKIVLKGDDSGAVEALSDTLVRLSTDEVHVNIIHRGVGDITENDVLLASASDAIIVGFRTRPTGKARDIAKNEGVEIRTYDIIYDVVDDIKKAMSGLLAPEYEEHEIGRAEVRMVIRVPKVGNIAGSYVIQGKVLRGAKCNVLRGEEVIAESKINSLKRFKEDVKEVVEGFECGIGLEDFDSFQEGDIIVVYETIEKERTI</sequence>
<evidence type="ECO:0000313" key="11">
    <source>
        <dbReference type="EMBL" id="HDI82816.1"/>
    </source>
</evidence>
<feature type="binding site" evidence="8">
    <location>
        <begin position="225"/>
        <end position="232"/>
    </location>
    <ligand>
        <name>GTP</name>
        <dbReference type="ChEBI" id="CHEBI:37565"/>
    </ligand>
</feature>
<feature type="region of interest" description="G-domain" evidence="8">
    <location>
        <begin position="219"/>
        <end position="367"/>
    </location>
</feature>
<dbReference type="GO" id="GO:0003743">
    <property type="term" value="F:translation initiation factor activity"/>
    <property type="evidence" value="ECO:0007669"/>
    <property type="project" value="UniProtKB-UniRule"/>
</dbReference>
<dbReference type="PROSITE" id="PS51722">
    <property type="entry name" value="G_TR_2"/>
    <property type="match status" value="1"/>
</dbReference>
<dbReference type="CDD" id="cd03702">
    <property type="entry name" value="IF2_mtIF2_II"/>
    <property type="match status" value="1"/>
</dbReference>
<dbReference type="Pfam" id="PF22042">
    <property type="entry name" value="EF-G_D2"/>
    <property type="match status" value="1"/>
</dbReference>
<gene>
    <name evidence="8" type="primary">infB</name>
    <name evidence="11" type="ORF">ENF18_03375</name>
</gene>
<keyword evidence="8" id="KW-0963">Cytoplasm</keyword>
<dbReference type="InterPro" id="IPR053905">
    <property type="entry name" value="EF-G-like_DII"/>
</dbReference>
<dbReference type="PANTHER" id="PTHR43381">
    <property type="entry name" value="TRANSLATION INITIATION FACTOR IF-2-RELATED"/>
    <property type="match status" value="1"/>
</dbReference>
<dbReference type="Pfam" id="PF00009">
    <property type="entry name" value="GTP_EFTU"/>
    <property type="match status" value="1"/>
</dbReference>
<dbReference type="Proteomes" id="UP000885847">
    <property type="component" value="Unassembled WGS sequence"/>
</dbReference>